<dbReference type="EMBL" id="VYSB01000013">
    <property type="protein sequence ID" value="MYZ52910.1"/>
    <property type="molecule type" value="Genomic_DNA"/>
</dbReference>
<dbReference type="InterPro" id="IPR000014">
    <property type="entry name" value="PAS"/>
</dbReference>
<accession>A0A2S9KAP9</accession>
<dbReference type="GO" id="GO:0005886">
    <property type="term" value="C:plasma membrane"/>
    <property type="evidence" value="ECO:0007669"/>
    <property type="project" value="TreeGrafter"/>
</dbReference>
<keyword evidence="9" id="KW-1185">Reference proteome</keyword>
<dbReference type="InterPro" id="IPR004089">
    <property type="entry name" value="MCPsignal_dom"/>
</dbReference>
<feature type="domain" description="Methyl-accepting transducer" evidence="4">
    <location>
        <begin position="272"/>
        <end position="501"/>
    </location>
</feature>
<dbReference type="GO" id="GO:0004888">
    <property type="term" value="F:transmembrane signaling receptor activity"/>
    <property type="evidence" value="ECO:0007669"/>
    <property type="project" value="InterPro"/>
</dbReference>
<dbReference type="CDD" id="cd06225">
    <property type="entry name" value="HAMP"/>
    <property type="match status" value="1"/>
</dbReference>
<organism evidence="8 9">
    <name type="scientific">Malikia spinosa</name>
    <dbReference type="NCBI Taxonomy" id="86180"/>
    <lineage>
        <taxon>Bacteria</taxon>
        <taxon>Pseudomonadati</taxon>
        <taxon>Pseudomonadota</taxon>
        <taxon>Betaproteobacteria</taxon>
        <taxon>Burkholderiales</taxon>
        <taxon>Comamonadaceae</taxon>
        <taxon>Malikia</taxon>
    </lineage>
</organism>
<dbReference type="SUPFAM" id="SSF58104">
    <property type="entry name" value="Methyl-accepting chemotaxis protein (MCP) signaling domain"/>
    <property type="match status" value="1"/>
</dbReference>
<dbReference type="SMART" id="SM00086">
    <property type="entry name" value="PAC"/>
    <property type="match status" value="1"/>
</dbReference>
<dbReference type="NCBIfam" id="TIGR00229">
    <property type="entry name" value="sensory_box"/>
    <property type="match status" value="1"/>
</dbReference>
<dbReference type="PROSITE" id="PS50111">
    <property type="entry name" value="CHEMOTAXIS_TRANSDUC_2"/>
    <property type="match status" value="1"/>
</dbReference>
<dbReference type="InterPro" id="IPR035965">
    <property type="entry name" value="PAS-like_dom_sf"/>
</dbReference>
<keyword evidence="3" id="KW-0807">Transducer</keyword>
<dbReference type="SMART" id="SM00091">
    <property type="entry name" value="PAS"/>
    <property type="match status" value="1"/>
</dbReference>
<dbReference type="SUPFAM" id="SSF55785">
    <property type="entry name" value="PYP-like sensor domain (PAS domain)"/>
    <property type="match status" value="1"/>
</dbReference>
<sequence length="524" mass="56165">MKHSQSATHSELSLPEGTTLMSMTDLQGRITYVNESFIRYSGYTREELLGQPLSILRHPEMPPEVFADMWATVRQGEVWSGVLKNRCKNGDFYWARANMTPMYRNGQLVGYMSVRNKTARGFIEAVERIYPAFVAGQARGLVFHKGRLQRRGWLRGWPDRLQNLTVRSRIRLASLAAWTGLQLSCLALAVPASSWLWLALASALLSLLSAAWLERQIARPLQVVLRQALNVAAGNPENDANIGRIDEIGMVLRAINQAGHNVRSLIDDVGHQLAGLRQATGEVLRSSLELSQRTEEQAANVEQTAASMEQLQVTVKKNADSAQVSSELAGGARAVASQGGLVVGQVATTMEQISASSRKIGDIVGVIDGIAFQTNILALNAAVEAARAGEQGRGFAVVATEVRSLAQRSAVAAKEIKELIGASVASMNAGAGLARGAQSTMDDIVRQVHGVAQLVAEIGAASVEQSSGISQIADAVAQLDRVTQQNAAMVEQSAAIAESLQQRADRLGDAVNVFAQGELAATQA</sequence>
<evidence type="ECO:0000313" key="10">
    <source>
        <dbReference type="Proteomes" id="UP000481947"/>
    </source>
</evidence>
<gene>
    <name evidence="8" type="ORF">C6P61_16450</name>
    <name evidence="7" type="ORF">F5985_12375</name>
</gene>
<dbReference type="CDD" id="cd00130">
    <property type="entry name" value="PAS"/>
    <property type="match status" value="1"/>
</dbReference>
<dbReference type="RefSeq" id="WP_105731001.1">
    <property type="nucleotide sequence ID" value="NZ_JAVBYE010000017.1"/>
</dbReference>
<evidence type="ECO:0000259" key="6">
    <source>
        <dbReference type="PROSITE" id="PS50885"/>
    </source>
</evidence>
<comment type="caution">
    <text evidence="8">The sequence shown here is derived from an EMBL/GenBank/DDBJ whole genome shotgun (WGS) entry which is preliminary data.</text>
</comment>
<dbReference type="CDD" id="cd11386">
    <property type="entry name" value="MCP_signal"/>
    <property type="match status" value="1"/>
</dbReference>
<reference evidence="7 10" key="2">
    <citation type="submission" date="2019-09" db="EMBL/GenBank/DDBJ databases">
        <title>Identification of Malikia spinosa a prominent benzene-, toluene-, and ethylbenzene-degrading bacterium: enrichment, isolation and whole genome sequencing.</title>
        <authorList>
            <person name="Tancsics A."/>
            <person name="Revesz F."/>
            <person name="Kriszt B."/>
        </authorList>
    </citation>
    <scope>NUCLEOTIDE SEQUENCE [LARGE SCALE GENOMIC DNA]</scope>
    <source>
        <strain evidence="7 10">AB6</strain>
    </source>
</reference>
<evidence type="ECO:0000259" key="5">
    <source>
        <dbReference type="PROSITE" id="PS50112"/>
    </source>
</evidence>
<evidence type="ECO:0000256" key="1">
    <source>
        <dbReference type="ARBA" id="ARBA00004370"/>
    </source>
</evidence>
<dbReference type="FunFam" id="1.10.287.950:FF:000001">
    <property type="entry name" value="Methyl-accepting chemotaxis sensory transducer"/>
    <property type="match status" value="1"/>
</dbReference>
<proteinExistence type="inferred from homology"/>
<evidence type="ECO:0000259" key="4">
    <source>
        <dbReference type="PROSITE" id="PS50111"/>
    </source>
</evidence>
<feature type="domain" description="HAMP" evidence="6">
    <location>
        <begin position="215"/>
        <end position="267"/>
    </location>
</feature>
<dbReference type="Gene3D" id="3.30.450.20">
    <property type="entry name" value="PAS domain"/>
    <property type="match status" value="1"/>
</dbReference>
<dbReference type="Pfam" id="PF08447">
    <property type="entry name" value="PAS_3"/>
    <property type="match status" value="1"/>
</dbReference>
<dbReference type="GO" id="GO:0006935">
    <property type="term" value="P:chemotaxis"/>
    <property type="evidence" value="ECO:0007669"/>
    <property type="project" value="InterPro"/>
</dbReference>
<name>A0A2S9KAP9_9BURK</name>
<dbReference type="AlphaFoldDB" id="A0A2S9KAP9"/>
<dbReference type="Proteomes" id="UP000238326">
    <property type="component" value="Unassembled WGS sequence"/>
</dbReference>
<dbReference type="Pfam" id="PF00015">
    <property type="entry name" value="MCPsignal"/>
    <property type="match status" value="1"/>
</dbReference>
<dbReference type="PANTHER" id="PTHR43531">
    <property type="entry name" value="PROTEIN ICFG"/>
    <property type="match status" value="1"/>
</dbReference>
<dbReference type="InterPro" id="IPR004090">
    <property type="entry name" value="Chemotax_Me-accpt_rcpt"/>
</dbReference>
<comment type="similarity">
    <text evidence="2">Belongs to the methyl-accepting chemotaxis (MCP) protein family.</text>
</comment>
<dbReference type="OrthoDB" id="9806477at2"/>
<evidence type="ECO:0000313" key="9">
    <source>
        <dbReference type="Proteomes" id="UP000238326"/>
    </source>
</evidence>
<dbReference type="InterPro" id="IPR051310">
    <property type="entry name" value="MCP_chemotaxis"/>
</dbReference>
<evidence type="ECO:0000313" key="8">
    <source>
        <dbReference type="EMBL" id="PRD67455.1"/>
    </source>
</evidence>
<dbReference type="EMBL" id="PVLR01000061">
    <property type="protein sequence ID" value="PRD67455.1"/>
    <property type="molecule type" value="Genomic_DNA"/>
</dbReference>
<feature type="domain" description="PAS" evidence="5">
    <location>
        <begin position="23"/>
        <end position="60"/>
    </location>
</feature>
<dbReference type="InterPro" id="IPR001610">
    <property type="entry name" value="PAC"/>
</dbReference>
<evidence type="ECO:0000256" key="3">
    <source>
        <dbReference type="PROSITE-ProRule" id="PRU00284"/>
    </source>
</evidence>
<evidence type="ECO:0000256" key="2">
    <source>
        <dbReference type="ARBA" id="ARBA00029447"/>
    </source>
</evidence>
<protein>
    <submittedName>
        <fullName evidence="7">PAS domain S-box protein</fullName>
    </submittedName>
</protein>
<dbReference type="PANTHER" id="PTHR43531:SF7">
    <property type="entry name" value="AEROTAXIS RECEPTOR"/>
    <property type="match status" value="1"/>
</dbReference>
<reference evidence="8 9" key="1">
    <citation type="submission" date="2018-03" db="EMBL/GenBank/DDBJ databases">
        <title>Comparative genomics illustrates the genes involved in a hyperalkaliphilic mechanisms of Serpentinomonas isolated from highly-alkaline calcium-rich serpentinized springs.</title>
        <authorList>
            <person name="Suzuki S."/>
            <person name="Ishii S."/>
            <person name="Walworth N."/>
            <person name="Bird L."/>
            <person name="Kuenen J.G."/>
            <person name="Nealson K.H."/>
        </authorList>
    </citation>
    <scope>NUCLEOTIDE SEQUENCE [LARGE SCALE GENOMIC DNA]</scope>
    <source>
        <strain evidence="8 9">83</strain>
    </source>
</reference>
<dbReference type="PRINTS" id="PR00260">
    <property type="entry name" value="CHEMTRNSDUCR"/>
</dbReference>
<dbReference type="SMART" id="SM00304">
    <property type="entry name" value="HAMP"/>
    <property type="match status" value="1"/>
</dbReference>
<dbReference type="InterPro" id="IPR013655">
    <property type="entry name" value="PAS_fold_3"/>
</dbReference>
<evidence type="ECO:0000313" key="7">
    <source>
        <dbReference type="EMBL" id="MYZ52910.1"/>
    </source>
</evidence>
<dbReference type="Proteomes" id="UP000481947">
    <property type="component" value="Unassembled WGS sequence"/>
</dbReference>
<dbReference type="InterPro" id="IPR003660">
    <property type="entry name" value="HAMP_dom"/>
</dbReference>
<dbReference type="SMART" id="SM00283">
    <property type="entry name" value="MA"/>
    <property type="match status" value="1"/>
</dbReference>
<dbReference type="PROSITE" id="PS50112">
    <property type="entry name" value="PAS"/>
    <property type="match status" value="1"/>
</dbReference>
<dbReference type="Pfam" id="PF00672">
    <property type="entry name" value="HAMP"/>
    <property type="match status" value="1"/>
</dbReference>
<dbReference type="Gene3D" id="1.10.287.950">
    <property type="entry name" value="Methyl-accepting chemotaxis protein"/>
    <property type="match status" value="1"/>
</dbReference>
<dbReference type="PROSITE" id="PS50885">
    <property type="entry name" value="HAMP"/>
    <property type="match status" value="1"/>
</dbReference>
<comment type="subcellular location">
    <subcellularLocation>
        <location evidence="1">Membrane</location>
    </subcellularLocation>
</comment>
<dbReference type="GO" id="GO:0007165">
    <property type="term" value="P:signal transduction"/>
    <property type="evidence" value="ECO:0007669"/>
    <property type="project" value="UniProtKB-KW"/>
</dbReference>